<dbReference type="EMBL" id="CM017705">
    <property type="protein sequence ID" value="TYG68235.1"/>
    <property type="molecule type" value="Genomic_DNA"/>
</dbReference>
<protein>
    <recommendedName>
        <fullName evidence="1">RRM domain-containing protein</fullName>
    </recommendedName>
</protein>
<dbReference type="Pfam" id="PF00076">
    <property type="entry name" value="RRM_1"/>
    <property type="match status" value="1"/>
</dbReference>
<dbReference type="Proteomes" id="UP000323506">
    <property type="component" value="Chromosome D05"/>
</dbReference>
<dbReference type="Gene3D" id="3.30.70.330">
    <property type="match status" value="1"/>
</dbReference>
<evidence type="ECO:0000259" key="1">
    <source>
        <dbReference type="Pfam" id="PF00076"/>
    </source>
</evidence>
<dbReference type="AlphaFoldDB" id="A0A5D2CIY0"/>
<sequence length="128" mass="14803">MRPIFCGNFEYDARQSDLERLFRKFGRIERVDMKSGFSWAVMEELLRILFHACDELPLLAFKKSHSNPQWHRHPSFSSGIFSFFIPHDLFPASNSDMFQGRNITDLMAEAAENMEKAHSYSCSSSGCI</sequence>
<evidence type="ECO:0000313" key="3">
    <source>
        <dbReference type="Proteomes" id="UP000323506"/>
    </source>
</evidence>
<gene>
    <name evidence="2" type="ORF">ES288_D05G138000v1</name>
</gene>
<accession>A0A5D2CIY0</accession>
<organism evidence="2 3">
    <name type="scientific">Gossypium darwinii</name>
    <name type="common">Darwin's cotton</name>
    <name type="synonym">Gossypium barbadense var. darwinii</name>
    <dbReference type="NCBI Taxonomy" id="34276"/>
    <lineage>
        <taxon>Eukaryota</taxon>
        <taxon>Viridiplantae</taxon>
        <taxon>Streptophyta</taxon>
        <taxon>Embryophyta</taxon>
        <taxon>Tracheophyta</taxon>
        <taxon>Spermatophyta</taxon>
        <taxon>Magnoliopsida</taxon>
        <taxon>eudicotyledons</taxon>
        <taxon>Gunneridae</taxon>
        <taxon>Pentapetalae</taxon>
        <taxon>rosids</taxon>
        <taxon>malvids</taxon>
        <taxon>Malvales</taxon>
        <taxon>Malvaceae</taxon>
        <taxon>Malvoideae</taxon>
        <taxon>Gossypium</taxon>
    </lineage>
</organism>
<name>A0A5D2CIY0_GOSDA</name>
<dbReference type="SUPFAM" id="SSF54928">
    <property type="entry name" value="RNA-binding domain, RBD"/>
    <property type="match status" value="1"/>
</dbReference>
<dbReference type="InterPro" id="IPR000504">
    <property type="entry name" value="RRM_dom"/>
</dbReference>
<feature type="domain" description="RRM" evidence="1">
    <location>
        <begin position="4"/>
        <end position="35"/>
    </location>
</feature>
<reference evidence="2 3" key="1">
    <citation type="submission" date="2019-06" db="EMBL/GenBank/DDBJ databases">
        <title>WGS assembly of Gossypium darwinii.</title>
        <authorList>
            <person name="Chen Z.J."/>
            <person name="Sreedasyam A."/>
            <person name="Ando A."/>
            <person name="Song Q."/>
            <person name="De L."/>
            <person name="Hulse-Kemp A."/>
            <person name="Ding M."/>
            <person name="Ye W."/>
            <person name="Kirkbride R."/>
            <person name="Jenkins J."/>
            <person name="Plott C."/>
            <person name="Lovell J."/>
            <person name="Lin Y.-M."/>
            <person name="Vaughn R."/>
            <person name="Liu B."/>
            <person name="Li W."/>
            <person name="Simpson S."/>
            <person name="Scheffler B."/>
            <person name="Saski C."/>
            <person name="Grover C."/>
            <person name="Hu G."/>
            <person name="Conover J."/>
            <person name="Carlson J."/>
            <person name="Shu S."/>
            <person name="Boston L."/>
            <person name="Williams M."/>
            <person name="Peterson D."/>
            <person name="Mcgee K."/>
            <person name="Jones D."/>
            <person name="Wendel J."/>
            <person name="Stelly D."/>
            <person name="Grimwood J."/>
            <person name="Schmutz J."/>
        </authorList>
    </citation>
    <scope>NUCLEOTIDE SEQUENCE [LARGE SCALE GENOMIC DNA]</scope>
    <source>
        <strain evidence="2">1808015.09</strain>
    </source>
</reference>
<dbReference type="InterPro" id="IPR012677">
    <property type="entry name" value="Nucleotide-bd_a/b_plait_sf"/>
</dbReference>
<proteinExistence type="predicted"/>
<evidence type="ECO:0000313" key="2">
    <source>
        <dbReference type="EMBL" id="TYG68235.1"/>
    </source>
</evidence>
<dbReference type="InterPro" id="IPR035979">
    <property type="entry name" value="RBD_domain_sf"/>
</dbReference>
<keyword evidence="3" id="KW-1185">Reference proteome</keyword>
<dbReference type="GO" id="GO:0003723">
    <property type="term" value="F:RNA binding"/>
    <property type="evidence" value="ECO:0007669"/>
    <property type="project" value="InterPro"/>
</dbReference>